<keyword evidence="1" id="KW-1133">Transmembrane helix</keyword>
<dbReference type="EMBL" id="CABDVL010000003">
    <property type="protein sequence ID" value="VTM59164.1"/>
    <property type="molecule type" value="Genomic_DNA"/>
</dbReference>
<gene>
    <name evidence="2" type="primary">yqeG_2</name>
    <name evidence="2" type="ORF">NCTC9183_05918</name>
</gene>
<keyword evidence="1" id="KW-0812">Transmembrane</keyword>
<dbReference type="AlphaFoldDB" id="A0A4P0YFN9"/>
<evidence type="ECO:0000313" key="2">
    <source>
        <dbReference type="EMBL" id="VTM59164.1"/>
    </source>
</evidence>
<keyword evidence="1" id="KW-0472">Membrane</keyword>
<proteinExistence type="predicted"/>
<sequence>MILFIMPTLSTWLIPALKPYRSVGNAITLVVGLLCVSVMFFG</sequence>
<dbReference type="Proteomes" id="UP000507695">
    <property type="component" value="Unassembled WGS sequence"/>
</dbReference>
<name>A0A4P0YFN9_KLEPN</name>
<organism evidence="2">
    <name type="scientific">Klebsiella pneumoniae</name>
    <dbReference type="NCBI Taxonomy" id="573"/>
    <lineage>
        <taxon>Bacteria</taxon>
        <taxon>Pseudomonadati</taxon>
        <taxon>Pseudomonadota</taxon>
        <taxon>Gammaproteobacteria</taxon>
        <taxon>Enterobacterales</taxon>
        <taxon>Enterobacteriaceae</taxon>
        <taxon>Klebsiella/Raoultella group</taxon>
        <taxon>Klebsiella</taxon>
        <taxon>Klebsiella pneumoniae complex</taxon>
    </lineage>
</organism>
<evidence type="ECO:0000256" key="1">
    <source>
        <dbReference type="SAM" id="Phobius"/>
    </source>
</evidence>
<feature type="transmembrane region" description="Helical" evidence="1">
    <location>
        <begin position="20"/>
        <end position="41"/>
    </location>
</feature>
<protein>
    <submittedName>
        <fullName evidence="2">Serine transporter</fullName>
    </submittedName>
</protein>
<accession>A0A4P0YFN9</accession>
<reference evidence="2" key="1">
    <citation type="submission" date="2019-04" db="EMBL/GenBank/DDBJ databases">
        <authorList>
            <consortium name="Pathogen Informatics"/>
        </authorList>
    </citation>
    <scope>NUCLEOTIDE SEQUENCE</scope>
    <source>
        <strain evidence="2">NCTC9183</strain>
    </source>
</reference>